<comment type="caution">
    <text evidence="1">The sequence shown here is derived from an EMBL/GenBank/DDBJ whole genome shotgun (WGS) entry which is preliminary data.</text>
</comment>
<dbReference type="Proteomes" id="UP000770015">
    <property type="component" value="Unassembled WGS sequence"/>
</dbReference>
<gene>
    <name evidence="1" type="ORF">F5X68DRAFT_205698</name>
</gene>
<dbReference type="AlphaFoldDB" id="A0A9P8VBX7"/>
<protein>
    <submittedName>
        <fullName evidence="1">Uncharacterized protein</fullName>
    </submittedName>
</protein>
<keyword evidence="2" id="KW-1185">Reference proteome</keyword>
<organism evidence="1 2">
    <name type="scientific">Plectosphaerella plurivora</name>
    <dbReference type="NCBI Taxonomy" id="936078"/>
    <lineage>
        <taxon>Eukaryota</taxon>
        <taxon>Fungi</taxon>
        <taxon>Dikarya</taxon>
        <taxon>Ascomycota</taxon>
        <taxon>Pezizomycotina</taxon>
        <taxon>Sordariomycetes</taxon>
        <taxon>Hypocreomycetidae</taxon>
        <taxon>Glomerellales</taxon>
        <taxon>Plectosphaerellaceae</taxon>
        <taxon>Plectosphaerella</taxon>
    </lineage>
</organism>
<sequence length="177" mass="20076">MEALGSTTNPYALMMMQDRLQNTKARLESYTEPMSSYAMRSLLRQATTASDPQDIDDALNALMAPLHDASTVFELTQDPQVKRQIQWLRALVATQLGIVEQNCPGGQGLVAHWAEFFPYYFSAVSWHARRWARGHIGEMRAFYQANPGASARDAVLEALEEREGTVERMRYAFELEQ</sequence>
<evidence type="ECO:0000313" key="1">
    <source>
        <dbReference type="EMBL" id="KAH6688443.1"/>
    </source>
</evidence>
<proteinExistence type="predicted"/>
<reference evidence="1" key="1">
    <citation type="journal article" date="2021" name="Nat. Commun.">
        <title>Genetic determinants of endophytism in the Arabidopsis root mycobiome.</title>
        <authorList>
            <person name="Mesny F."/>
            <person name="Miyauchi S."/>
            <person name="Thiergart T."/>
            <person name="Pickel B."/>
            <person name="Atanasova L."/>
            <person name="Karlsson M."/>
            <person name="Huettel B."/>
            <person name="Barry K.W."/>
            <person name="Haridas S."/>
            <person name="Chen C."/>
            <person name="Bauer D."/>
            <person name="Andreopoulos W."/>
            <person name="Pangilinan J."/>
            <person name="LaButti K."/>
            <person name="Riley R."/>
            <person name="Lipzen A."/>
            <person name="Clum A."/>
            <person name="Drula E."/>
            <person name="Henrissat B."/>
            <person name="Kohler A."/>
            <person name="Grigoriev I.V."/>
            <person name="Martin F.M."/>
            <person name="Hacquard S."/>
        </authorList>
    </citation>
    <scope>NUCLEOTIDE SEQUENCE</scope>
    <source>
        <strain evidence="1">MPI-SDFR-AT-0117</strain>
    </source>
</reference>
<name>A0A9P8VBX7_9PEZI</name>
<dbReference type="EMBL" id="JAGSXJ010000009">
    <property type="protein sequence ID" value="KAH6688443.1"/>
    <property type="molecule type" value="Genomic_DNA"/>
</dbReference>
<dbReference type="OrthoDB" id="73875at2759"/>
<accession>A0A9P8VBX7</accession>
<evidence type="ECO:0000313" key="2">
    <source>
        <dbReference type="Proteomes" id="UP000770015"/>
    </source>
</evidence>